<dbReference type="AlphaFoldDB" id="A0A368NS14"/>
<evidence type="ECO:0000313" key="2">
    <source>
        <dbReference type="Proteomes" id="UP000252558"/>
    </source>
</evidence>
<dbReference type="EMBL" id="QPID01000001">
    <property type="protein sequence ID" value="RCU52615.1"/>
    <property type="molecule type" value="Genomic_DNA"/>
</dbReference>
<gene>
    <name evidence="1" type="ORF">DU002_01190</name>
</gene>
<keyword evidence="2" id="KW-1185">Reference proteome</keyword>
<evidence type="ECO:0000313" key="1">
    <source>
        <dbReference type="EMBL" id="RCU52615.1"/>
    </source>
</evidence>
<dbReference type="Proteomes" id="UP000252558">
    <property type="component" value="Unassembled WGS sequence"/>
</dbReference>
<comment type="caution">
    <text evidence="1">The sequence shown here is derived from an EMBL/GenBank/DDBJ whole genome shotgun (WGS) entry which is preliminary data.</text>
</comment>
<sequence length="85" mass="9313">MAVVVKYVVVRNGEEKMTFTSKKEADAYDRLLDIADAMSSYLNESELGLGDDLCDAVGHYLAMNKDTVVQLLKSGKLPSAPESKK</sequence>
<dbReference type="InterPro" id="IPR038627">
    <property type="entry name" value="YebG-like_sf"/>
</dbReference>
<dbReference type="Gene3D" id="1.10.10.710">
    <property type="entry name" value="PSPTO_1197 like"/>
    <property type="match status" value="1"/>
</dbReference>
<organism evidence="1 2">
    <name type="scientific">Corallincola holothuriorum</name>
    <dbReference type="NCBI Taxonomy" id="2282215"/>
    <lineage>
        <taxon>Bacteria</taxon>
        <taxon>Pseudomonadati</taxon>
        <taxon>Pseudomonadota</taxon>
        <taxon>Gammaproteobacteria</taxon>
        <taxon>Alteromonadales</taxon>
        <taxon>Psychromonadaceae</taxon>
        <taxon>Corallincola</taxon>
    </lineage>
</organism>
<dbReference type="InterPro" id="IPR009813">
    <property type="entry name" value="Uncharacterised_YebG"/>
</dbReference>
<proteinExistence type="predicted"/>
<accession>A0A368NS14</accession>
<name>A0A368NS14_9GAMM</name>
<dbReference type="RefSeq" id="WP_114336523.1">
    <property type="nucleotide sequence ID" value="NZ_QPID01000001.1"/>
</dbReference>
<reference evidence="1 2" key="1">
    <citation type="submission" date="2018-07" db="EMBL/GenBank/DDBJ databases">
        <title>Corallincola holothuriorum sp. nov., a new facultative anaerobe isolated from sea cucumber Apostichopus japonicus.</title>
        <authorList>
            <person name="Xia H."/>
        </authorList>
    </citation>
    <scope>NUCLEOTIDE SEQUENCE [LARGE SCALE GENOMIC DNA]</scope>
    <source>
        <strain evidence="1 2">C4</strain>
    </source>
</reference>
<dbReference type="OrthoDB" id="6415307at2"/>
<protein>
    <submittedName>
        <fullName evidence="1">Damage-inducible protein YebG</fullName>
    </submittedName>
</protein>
<dbReference type="Pfam" id="PF07130">
    <property type="entry name" value="YebG"/>
    <property type="match status" value="1"/>
</dbReference>